<dbReference type="GO" id="GO:0000151">
    <property type="term" value="C:ubiquitin ligase complex"/>
    <property type="evidence" value="ECO:0007669"/>
    <property type="project" value="InterPro"/>
</dbReference>
<keyword evidence="10" id="KW-0539">Nucleus</keyword>
<dbReference type="GO" id="GO:0000209">
    <property type="term" value="P:protein polyubiquitination"/>
    <property type="evidence" value="ECO:0007669"/>
    <property type="project" value="TreeGrafter"/>
</dbReference>
<evidence type="ECO:0000313" key="13">
    <source>
        <dbReference type="Proteomes" id="UP000009170"/>
    </source>
</evidence>
<evidence type="ECO:0000256" key="3">
    <source>
        <dbReference type="ARBA" id="ARBA00004496"/>
    </source>
</evidence>
<dbReference type="Pfam" id="PF04564">
    <property type="entry name" value="U-box"/>
    <property type="match status" value="1"/>
</dbReference>
<dbReference type="InterPro" id="IPR003613">
    <property type="entry name" value="Ubox_domain"/>
</dbReference>
<protein>
    <recommendedName>
        <fullName evidence="6">RING-type E3 ubiquitin transferase</fullName>
        <ecNumber evidence="6">2.3.2.27</ecNumber>
    </recommendedName>
</protein>
<evidence type="ECO:0000256" key="1">
    <source>
        <dbReference type="ARBA" id="ARBA00000900"/>
    </source>
</evidence>
<evidence type="ECO:0000259" key="11">
    <source>
        <dbReference type="PROSITE" id="PS51698"/>
    </source>
</evidence>
<organism evidence="12 13">
    <name type="scientific">Ostreococcus tauri</name>
    <name type="common">Marine green alga</name>
    <dbReference type="NCBI Taxonomy" id="70448"/>
    <lineage>
        <taxon>Eukaryota</taxon>
        <taxon>Viridiplantae</taxon>
        <taxon>Chlorophyta</taxon>
        <taxon>Mamiellophyceae</taxon>
        <taxon>Mamiellales</taxon>
        <taxon>Bathycoccaceae</taxon>
        <taxon>Ostreococcus</taxon>
    </lineage>
</organism>
<dbReference type="CDD" id="cd16658">
    <property type="entry name" value="RING-Ubox_UBE4B"/>
    <property type="match status" value="1"/>
</dbReference>
<evidence type="ECO:0000256" key="10">
    <source>
        <dbReference type="ARBA" id="ARBA00023242"/>
    </source>
</evidence>
<reference evidence="13" key="1">
    <citation type="journal article" date="2006" name="Proc. Natl. Acad. Sci. U.S.A.">
        <title>Genome analysis of the smallest free-living eukaryote Ostreococcus tauri unveils many unique features.</title>
        <authorList>
            <person name="Derelle E."/>
            <person name="Ferraz C."/>
            <person name="Rombauts S."/>
            <person name="Rouze P."/>
            <person name="Worden A.Z."/>
            <person name="Robbens S."/>
            <person name="Partensky F."/>
            <person name="Degroeve S."/>
            <person name="Echeynie S."/>
            <person name="Cooke R."/>
            <person name="Saeys Y."/>
            <person name="Wuyts J."/>
            <person name="Jabbari K."/>
            <person name="Bowler C."/>
            <person name="Panaud O."/>
            <person name="Piegu B."/>
            <person name="Ball S.G."/>
            <person name="Ral J.-P."/>
            <person name="Bouget F.-Y."/>
            <person name="Piganeau G."/>
            <person name="De Baets B."/>
            <person name="Picard A."/>
            <person name="Delseny M."/>
            <person name="Demaille J."/>
            <person name="Van de Peer Y."/>
            <person name="Moreau H."/>
        </authorList>
    </citation>
    <scope>NUCLEOTIDE SEQUENCE [LARGE SCALE GENOMIC DNA]</scope>
    <source>
        <strain evidence="13">OTTH 0595 / CCAP 157/2 / RCC745</strain>
    </source>
</reference>
<comment type="subcellular location">
    <subcellularLocation>
        <location evidence="3">Cytoplasm</location>
    </subcellularLocation>
    <subcellularLocation>
        <location evidence="2">Nucleus</location>
    </subcellularLocation>
</comment>
<evidence type="ECO:0000256" key="8">
    <source>
        <dbReference type="ARBA" id="ARBA00022679"/>
    </source>
</evidence>
<dbReference type="PROSITE" id="PS51698">
    <property type="entry name" value="U_BOX"/>
    <property type="match status" value="1"/>
</dbReference>
<accession>A0A096P8K7</accession>
<evidence type="ECO:0000256" key="9">
    <source>
        <dbReference type="ARBA" id="ARBA00022786"/>
    </source>
</evidence>
<dbReference type="Gene3D" id="3.30.40.10">
    <property type="entry name" value="Zinc/RING finger domain, C3HC4 (zinc finger)"/>
    <property type="match status" value="1"/>
</dbReference>
<dbReference type="EC" id="2.3.2.27" evidence="6"/>
<keyword evidence="7" id="KW-0963">Cytoplasm</keyword>
<sequence>MDDASSAVMTSRVIERVARCALGPREDVAEGCVVVLDALAREIGTAATLSGENLERVIFARLTREPRASSDAEEEDGYAWTVETYRRALDEWRRCENKGDGESAAIAAEMENVMDYCASYGGMLLNPALVGTFPRSERALSRGCGVLLDAMRSMNGIPNGYLERLAVKLEENEGLEDVAEKLFDELRVSTRWMSPLAEFDGHLKTMYQLCAVKPFARALVKHKRWVPMKAHLSAINGRQFETESVLGWFLRPSVLPDIFGCGEPDCVEAYFGDQSSKKRTKREVEASYTMLRGCVGRLVEGLYQILFVLLKHGGEVRTGVLEFLDAFLKVNAGRGKMRIQPQVVTSHGGAYNLSVVALRLALPFLDPQSGKYDKIAPEYVRSRACRISLNDETRVALTAEEAAAAKLSTSEDKDDWGFICECFYITGRALHLGYVKCINELSQTGREIQDMQDAVRDFEGRREQWMQLPDRARYERRLEEMKSELDQATAHTFQFDCALRDPRLISEAMQYYRLVAVWLMRIIATNGQYEEGHGFMFTQIAMDKIPEACPVAFGCLPEYIVEDMVEFILYISRYSLDSLEHEPLDEIMNFFITFMGNTTFVKNPYLRCKFVEVLRHWIPFEGGYQSQKLLSLFEVNPVSLVNMIPSLLHLYVDIEFTGTDNQFYEKFNVRYQIGELCEYLWSVPAHKSAWIKLARDDPEFYTRFLNMLINDAIYLLDEAMKKLPEVRQIETDMQDQTSWAARPQQERQERESAFRQTRRHLRSNLTLAMVHVRMMGYTSREIAHPFLRPEMVERVAAMLNYFLLFLAGPERRQLKIKNPEKYGWDPKELLATISDVYVQIYAADKDKVFIAAIAADGRSYRDDVMVEAANVVRGLGLRDGAHVDAFEALAKDVRDRASEEAEEEADLGEIPDDFLDPILSTLMRDPVKLPSGHSCDRSIITRHLLSDETDPFSRQPLTADQLVPDDELRERISAWITERKAEARKR</sequence>
<dbReference type="AlphaFoldDB" id="A0A096P8K7"/>
<evidence type="ECO:0000313" key="12">
    <source>
        <dbReference type="EMBL" id="CEG00607.1"/>
    </source>
</evidence>
<dbReference type="GO" id="GO:0005634">
    <property type="term" value="C:nucleus"/>
    <property type="evidence" value="ECO:0007669"/>
    <property type="project" value="UniProtKB-SubCell"/>
</dbReference>
<evidence type="ECO:0000256" key="6">
    <source>
        <dbReference type="ARBA" id="ARBA00012483"/>
    </source>
</evidence>
<dbReference type="SUPFAM" id="SSF57850">
    <property type="entry name" value="RING/U-box"/>
    <property type="match status" value="1"/>
</dbReference>
<dbReference type="GO" id="GO:0036503">
    <property type="term" value="P:ERAD pathway"/>
    <property type="evidence" value="ECO:0007669"/>
    <property type="project" value="InterPro"/>
</dbReference>
<dbReference type="STRING" id="70448.A0A096P8K7"/>
<comment type="caution">
    <text evidence="12">The sequence shown here is derived from an EMBL/GenBank/DDBJ whole genome shotgun (WGS) entry which is preliminary data.</text>
</comment>
<dbReference type="Proteomes" id="UP000009170">
    <property type="component" value="Unassembled WGS sequence"/>
</dbReference>
<evidence type="ECO:0000256" key="5">
    <source>
        <dbReference type="ARBA" id="ARBA00007434"/>
    </source>
</evidence>
<dbReference type="GO" id="GO:0005737">
    <property type="term" value="C:cytoplasm"/>
    <property type="evidence" value="ECO:0007669"/>
    <property type="project" value="UniProtKB-SubCell"/>
</dbReference>
<keyword evidence="9" id="KW-0833">Ubl conjugation pathway</keyword>
<dbReference type="InterPro" id="IPR013083">
    <property type="entry name" value="Znf_RING/FYVE/PHD"/>
</dbReference>
<reference evidence="12 13" key="2">
    <citation type="journal article" date="2014" name="BMC Genomics">
        <title>An improved genome of the model marine alga Ostreococcus tauri unfolds by assessing Illumina de novo assemblies.</title>
        <authorList>
            <person name="Blanc-Mathieu R."/>
            <person name="Verhelst B."/>
            <person name="Derelle E."/>
            <person name="Rombauts S."/>
            <person name="Bouget F.Y."/>
            <person name="Carre I."/>
            <person name="Chateau A."/>
            <person name="Eyre-Walker A."/>
            <person name="Grimsley N."/>
            <person name="Moreau H."/>
            <person name="Piegu B."/>
            <person name="Rivals E."/>
            <person name="Schackwitz W."/>
            <person name="Van de Peer Y."/>
            <person name="Piganeau G."/>
        </authorList>
    </citation>
    <scope>NUCLEOTIDE SEQUENCE [LARGE SCALE GENOMIC DNA]</scope>
    <source>
        <strain evidence="13">OTTH 0595 / CCAP 157/2 / RCC745</strain>
    </source>
</reference>
<dbReference type="FunCoup" id="A0A096P8K7">
    <property type="interactions" value="1917"/>
</dbReference>
<keyword evidence="13" id="KW-1185">Reference proteome</keyword>
<proteinExistence type="inferred from homology"/>
<dbReference type="KEGG" id="ota:OT_ostta17g01730"/>
<dbReference type="GO" id="GO:0034450">
    <property type="term" value="F:ubiquitin-ubiquitin ligase activity"/>
    <property type="evidence" value="ECO:0007669"/>
    <property type="project" value="InterPro"/>
</dbReference>
<comment type="similarity">
    <text evidence="5">Belongs to the ubiquitin conjugation factor E4 family.</text>
</comment>
<dbReference type="InterPro" id="IPR019474">
    <property type="entry name" value="Ub_conjug_fac_E4_core"/>
</dbReference>
<dbReference type="PANTHER" id="PTHR13931:SF2">
    <property type="entry name" value="UBIQUITIN CONJUGATION FACTOR E4 B"/>
    <property type="match status" value="1"/>
</dbReference>
<feature type="domain" description="U-box" evidence="11">
    <location>
        <begin position="909"/>
        <end position="982"/>
    </location>
</feature>
<keyword evidence="8" id="KW-0808">Transferase</keyword>
<comment type="pathway">
    <text evidence="4">Protein modification; protein ubiquitination.</text>
</comment>
<dbReference type="InterPro" id="IPR045132">
    <property type="entry name" value="UBE4"/>
</dbReference>
<dbReference type="EMBL" id="CAID01000017">
    <property type="protein sequence ID" value="CEG00607.1"/>
    <property type="molecule type" value="Genomic_DNA"/>
</dbReference>
<dbReference type="RefSeq" id="XP_022840474.1">
    <property type="nucleotide sequence ID" value="XM_022984541.1"/>
</dbReference>
<evidence type="ECO:0000256" key="4">
    <source>
        <dbReference type="ARBA" id="ARBA00004906"/>
    </source>
</evidence>
<evidence type="ECO:0000256" key="2">
    <source>
        <dbReference type="ARBA" id="ARBA00004123"/>
    </source>
</evidence>
<dbReference type="GO" id="GO:0006511">
    <property type="term" value="P:ubiquitin-dependent protein catabolic process"/>
    <property type="evidence" value="ECO:0007669"/>
    <property type="project" value="InterPro"/>
</dbReference>
<name>A0A096P8K7_OSTTA</name>
<evidence type="ECO:0000256" key="7">
    <source>
        <dbReference type="ARBA" id="ARBA00022490"/>
    </source>
</evidence>
<comment type="catalytic activity">
    <reaction evidence="1">
        <text>S-ubiquitinyl-[E2 ubiquitin-conjugating enzyme]-L-cysteine + [acceptor protein]-L-lysine = [E2 ubiquitin-conjugating enzyme]-L-cysteine + N(6)-ubiquitinyl-[acceptor protein]-L-lysine.</text>
        <dbReference type="EC" id="2.3.2.27"/>
    </reaction>
</comment>
<dbReference type="SMART" id="SM00504">
    <property type="entry name" value="Ubox"/>
    <property type="match status" value="1"/>
</dbReference>
<dbReference type="InParanoid" id="A0A096P8K7"/>
<dbReference type="UniPathway" id="UPA00143"/>
<dbReference type="FunFam" id="3.30.40.10:FF:000055">
    <property type="entry name" value="Ubiquitin conjugation factor e4 a"/>
    <property type="match status" value="1"/>
</dbReference>
<gene>
    <name evidence="12" type="ORF">OT_ostta17g01730</name>
</gene>
<dbReference type="Pfam" id="PF10408">
    <property type="entry name" value="Ufd2P_core"/>
    <property type="match status" value="1"/>
</dbReference>
<dbReference type="PANTHER" id="PTHR13931">
    <property type="entry name" value="UBIQUITINATION FACTOR E4"/>
    <property type="match status" value="1"/>
</dbReference>
<dbReference type="GeneID" id="9838079"/>
<dbReference type="OrthoDB" id="20295at2759"/>